<dbReference type="GO" id="GO:0003924">
    <property type="term" value="F:GTPase activity"/>
    <property type="evidence" value="ECO:0007669"/>
    <property type="project" value="InterPro"/>
</dbReference>
<dbReference type="WBParaSite" id="PgR024_g007_t04">
    <property type="protein sequence ID" value="PgR024_g007_t04"/>
    <property type="gene ID" value="PgR024_g007"/>
</dbReference>
<reference evidence="6 7" key="1">
    <citation type="submission" date="2022-11" db="UniProtKB">
        <authorList>
            <consortium name="WormBaseParasite"/>
        </authorList>
    </citation>
    <scope>IDENTIFICATION</scope>
</reference>
<dbReference type="InterPro" id="IPR035531">
    <property type="entry name" value="GTPBP1-like"/>
</dbReference>
<dbReference type="InterPro" id="IPR050055">
    <property type="entry name" value="EF-Tu_GTPase"/>
</dbReference>
<evidence type="ECO:0000259" key="4">
    <source>
        <dbReference type="PROSITE" id="PS51722"/>
    </source>
</evidence>
<dbReference type="Gene3D" id="3.40.50.300">
    <property type="entry name" value="P-loop containing nucleotide triphosphate hydrolases"/>
    <property type="match status" value="1"/>
</dbReference>
<dbReference type="SUPFAM" id="SSF52540">
    <property type="entry name" value="P-loop containing nucleoside triphosphate hydrolases"/>
    <property type="match status" value="1"/>
</dbReference>
<evidence type="ECO:0000313" key="7">
    <source>
        <dbReference type="WBParaSite" id="PgR024_g007_t05"/>
    </source>
</evidence>
<evidence type="ECO:0000256" key="1">
    <source>
        <dbReference type="ARBA" id="ARBA00007249"/>
    </source>
</evidence>
<dbReference type="Pfam" id="PF00009">
    <property type="entry name" value="GTP_EFTU"/>
    <property type="match status" value="1"/>
</dbReference>
<dbReference type="GO" id="GO:0005525">
    <property type="term" value="F:GTP binding"/>
    <property type="evidence" value="ECO:0007669"/>
    <property type="project" value="UniProtKB-KW"/>
</dbReference>
<comment type="similarity">
    <text evidence="1">Belongs to the TRAFAC class translation factor GTPase superfamily. Classic translation factor GTPase family. EF-Tu/EF-1A subfamily.</text>
</comment>
<dbReference type="InterPro" id="IPR027417">
    <property type="entry name" value="P-loop_NTPase"/>
</dbReference>
<keyword evidence="5" id="KW-1185">Reference proteome</keyword>
<protein>
    <submittedName>
        <fullName evidence="6 7">Tr-type G domain-containing protein</fullName>
    </submittedName>
</protein>
<sequence length="631" mass="69503">VLLDADDHDTKGLICRQIGVHLEKLTSTMDFMISRFANESCEAEVFNRNRVSVGDKARCESSEEKGLRMTSAMLDIDADNCLPPEVEEGNIEYKVKLVNPSASRLQHLITQMKWRLREGQGEAIYEIGVEDRGVMTGLTDSELEASMRTLATMANALNASIVTLSERDVTPTGECMIRRRVVEVLIRKVPDNQQFIELRLALLGGVDMGKSTICGVLTQGLLDNGHGKARLSMFRYLHELQTGRTSSICLDVVGFNSRGQLINYADHSLEEIVEQSTKLITLIDLAGDRRYLKTTIYGLTAYAPHFCALVVSAVTGPTAVTREHLGFAIALNIPVLVIVTKLDLVDECIAEKVVRNVEGLLRRPAMNRVPKRIHCTGDAVQCASSMLNENVVPIFMISNVTGANMSLLKCFLNVLPPNGLSKLKQDELSMAAPLFSVEEVFRVPHVGTVVCGMLIDGVLSEDDRIQLGPDRNGAYHVGKVDSIRRNKQPVRSIKPGQAASVALSFEHPLEAALADIRRGMVMVNAKDIGVSYRRFTARLYLLYHPSSEICIGFQTTVYIGSVCQTATIIDMDASCIMPCTWVTARFEFYSGPEFVRVGTPLIFRQGKTKGMGEVVELLKEDMIVDVGDSSA</sequence>
<evidence type="ECO:0000313" key="5">
    <source>
        <dbReference type="Proteomes" id="UP000887569"/>
    </source>
</evidence>
<proteinExistence type="inferred from homology"/>
<evidence type="ECO:0000256" key="3">
    <source>
        <dbReference type="ARBA" id="ARBA00023134"/>
    </source>
</evidence>
<dbReference type="PANTHER" id="PTHR43721:SF3">
    <property type="entry name" value="GTP-BINDING PROTEIN 2"/>
    <property type="match status" value="1"/>
</dbReference>
<organism evidence="5 6">
    <name type="scientific">Parascaris univalens</name>
    <name type="common">Nematode worm</name>
    <dbReference type="NCBI Taxonomy" id="6257"/>
    <lineage>
        <taxon>Eukaryota</taxon>
        <taxon>Metazoa</taxon>
        <taxon>Ecdysozoa</taxon>
        <taxon>Nematoda</taxon>
        <taxon>Chromadorea</taxon>
        <taxon>Rhabditida</taxon>
        <taxon>Spirurina</taxon>
        <taxon>Ascaridomorpha</taxon>
        <taxon>Ascaridoidea</taxon>
        <taxon>Ascarididae</taxon>
        <taxon>Parascaris</taxon>
    </lineage>
</organism>
<dbReference type="InterPro" id="IPR009000">
    <property type="entry name" value="Transl_B-barrel_sf"/>
</dbReference>
<dbReference type="PANTHER" id="PTHR43721">
    <property type="entry name" value="ELONGATION FACTOR TU-RELATED"/>
    <property type="match status" value="1"/>
</dbReference>
<feature type="domain" description="Tr-type G" evidence="4">
    <location>
        <begin position="195"/>
        <end position="420"/>
    </location>
</feature>
<dbReference type="CDD" id="cd03708">
    <property type="entry name" value="GTPBP_III"/>
    <property type="match status" value="1"/>
</dbReference>
<evidence type="ECO:0000256" key="2">
    <source>
        <dbReference type="ARBA" id="ARBA00022741"/>
    </source>
</evidence>
<accession>A0A915B1R8</accession>
<name>A0A915B1R8_PARUN</name>
<dbReference type="CDD" id="cd03694">
    <property type="entry name" value="GTPBP_II"/>
    <property type="match status" value="1"/>
</dbReference>
<dbReference type="Gene3D" id="2.40.30.10">
    <property type="entry name" value="Translation factors"/>
    <property type="match status" value="1"/>
</dbReference>
<dbReference type="CDD" id="cd04165">
    <property type="entry name" value="GTPBP1_like"/>
    <property type="match status" value="1"/>
</dbReference>
<dbReference type="InterPro" id="IPR000795">
    <property type="entry name" value="T_Tr_GTP-bd_dom"/>
</dbReference>
<dbReference type="SUPFAM" id="SSF50447">
    <property type="entry name" value="Translation proteins"/>
    <property type="match status" value="1"/>
</dbReference>
<dbReference type="GO" id="GO:0003746">
    <property type="term" value="F:translation elongation factor activity"/>
    <property type="evidence" value="ECO:0007669"/>
    <property type="project" value="TreeGrafter"/>
</dbReference>
<dbReference type="AlphaFoldDB" id="A0A915B1R8"/>
<dbReference type="InterPro" id="IPR009001">
    <property type="entry name" value="Transl_elong_EF1A/Init_IF2_C"/>
</dbReference>
<dbReference type="PROSITE" id="PS51722">
    <property type="entry name" value="G_TR_2"/>
    <property type="match status" value="1"/>
</dbReference>
<keyword evidence="2" id="KW-0547">Nucleotide-binding</keyword>
<dbReference type="SUPFAM" id="SSF50465">
    <property type="entry name" value="EF-Tu/eEF-1alpha/eIF2-gamma C-terminal domain"/>
    <property type="match status" value="1"/>
</dbReference>
<keyword evidence="3" id="KW-0342">GTP-binding</keyword>
<dbReference type="Proteomes" id="UP000887569">
    <property type="component" value="Unplaced"/>
</dbReference>
<dbReference type="FunFam" id="3.40.50.300:FF:001865">
    <property type="entry name" value="GTP-binding protein"/>
    <property type="match status" value="1"/>
</dbReference>
<dbReference type="WBParaSite" id="PgR024_g007_t05">
    <property type="protein sequence ID" value="PgR024_g007_t05"/>
    <property type="gene ID" value="PgR024_g007"/>
</dbReference>
<evidence type="ECO:0000313" key="6">
    <source>
        <dbReference type="WBParaSite" id="PgR024_g007_t04"/>
    </source>
</evidence>